<keyword evidence="3" id="KW-1185">Reference proteome</keyword>
<dbReference type="Gene3D" id="2.60.40.3140">
    <property type="match status" value="1"/>
</dbReference>
<feature type="signal peptide" evidence="1">
    <location>
        <begin position="1"/>
        <end position="21"/>
    </location>
</feature>
<dbReference type="RefSeq" id="WP_186987817.1">
    <property type="nucleotide sequence ID" value="NZ_CP052909.1"/>
</dbReference>
<dbReference type="Gene3D" id="3.10.620.30">
    <property type="match status" value="1"/>
</dbReference>
<keyword evidence="1" id="KW-0732">Signal</keyword>
<gene>
    <name evidence="2" type="ORF">ALE3EI_1655</name>
</gene>
<evidence type="ECO:0000313" key="2">
    <source>
        <dbReference type="EMBL" id="QNJ98207.1"/>
    </source>
</evidence>
<dbReference type="EMBL" id="CP052909">
    <property type="protein sequence ID" value="QNJ98207.1"/>
    <property type="molecule type" value="Genomic_DNA"/>
</dbReference>
<evidence type="ECO:0008006" key="4">
    <source>
        <dbReference type="Google" id="ProtNLM"/>
    </source>
</evidence>
<reference evidence="2 3" key="1">
    <citation type="submission" date="2020-04" db="EMBL/GenBank/DDBJ databases">
        <title>Genome sequence of Altibacter aquimarinus strain ALE3EI.</title>
        <authorList>
            <person name="Oh H.-M."/>
            <person name="Jang D."/>
        </authorList>
    </citation>
    <scope>NUCLEOTIDE SEQUENCE [LARGE SCALE GENOMIC DNA]</scope>
    <source>
        <strain evidence="2 3">ALE3EI</strain>
    </source>
</reference>
<organism evidence="2 3">
    <name type="scientific">Constantimarinum furrinae</name>
    <dbReference type="NCBI Taxonomy" id="2562285"/>
    <lineage>
        <taxon>Bacteria</taxon>
        <taxon>Pseudomonadati</taxon>
        <taxon>Bacteroidota</taxon>
        <taxon>Flavobacteriia</taxon>
        <taxon>Flavobacteriales</taxon>
        <taxon>Flavobacteriaceae</taxon>
        <taxon>Altibacter/Constantimarinum group</taxon>
        <taxon>Constantimarinum</taxon>
    </lineage>
</organism>
<evidence type="ECO:0000256" key="1">
    <source>
        <dbReference type="SAM" id="SignalP"/>
    </source>
</evidence>
<dbReference type="SUPFAM" id="SSF54001">
    <property type="entry name" value="Cysteine proteinases"/>
    <property type="match status" value="1"/>
</dbReference>
<protein>
    <recommendedName>
        <fullName evidence="4">DUF3857 domain-containing protein</fullName>
    </recommendedName>
</protein>
<dbReference type="Gene3D" id="2.60.120.1130">
    <property type="match status" value="1"/>
</dbReference>
<proteinExistence type="predicted"/>
<dbReference type="KEGG" id="alti:ALE3EI_1655"/>
<name>A0A7G8PV41_9FLAO</name>
<dbReference type="AlphaFoldDB" id="A0A7G8PV41"/>
<sequence length="656" mass="75552">MTFRTLLFTLFIVLFSLSASSQGRKSATFGTLSHEVNTIESYPQDPEAAAVVVFEKGKTYASLINNRMLLVTEVHVITKVLDASRFDQGIIEIPYYRGSNTKENISHLKAITHNGKVQTFVKSSEIFDKDITENWSLKSFSFSDIQNGSVLEYTYRRETPFFFNINGWEFQGKLPKIYSEYETELPGNFVYRRALVGTEKLDINKVSLKRDCFHIPGFAQNADCEVSTYAMHHVPAFQEEDYMLSPKNYRSNINYELKEYTDFKGNKSEFTREWKDVDKEIRNNKDIGGQLKYDKLFEKELPQNILSIPNKLDRAKAVYSYIRDYYTWNEKYALFGDARVKDAFEEKSGSIKEINLSLINALEAADLDAKMVLSSTRDNGLPGFLYPVLTDFNYLFVLLEIDGTKYLLDASEKYAPFGLVPFRALNIQGRVMDLKEESSWTPIVPFNKNVHYVNAQFTAGDNGSFEGSVEEISTGYIGLSKRREFANRAVTEIVSEKQKSSVELLLSDYKTEALKEIEEPLKETYNLKLESELVADEVFLYPFLVNPLFTENPFKLNERSYPVDFGYPLTNTYLYQIDLNGKYTIPELPQNQRVKLPQDGGEFIISYVEENGILNIKFDLKLEKERYGAEAYKSLQDFFNRIITVLKNQPLVLKKV</sequence>
<accession>A0A7G8PV41</accession>
<feature type="chain" id="PRO_5028903901" description="DUF3857 domain-containing protein" evidence="1">
    <location>
        <begin position="22"/>
        <end position="656"/>
    </location>
</feature>
<evidence type="ECO:0000313" key="3">
    <source>
        <dbReference type="Proteomes" id="UP000515514"/>
    </source>
</evidence>
<dbReference type="Proteomes" id="UP000515514">
    <property type="component" value="Chromosome"/>
</dbReference>
<dbReference type="InterPro" id="IPR038765">
    <property type="entry name" value="Papain-like_cys_pep_sf"/>
</dbReference>